<dbReference type="RefSeq" id="WP_379853874.1">
    <property type="nucleotide sequence ID" value="NZ_JBHZPZ010000003.1"/>
</dbReference>
<dbReference type="Proteomes" id="UP001600109">
    <property type="component" value="Unassembled WGS sequence"/>
</dbReference>
<dbReference type="Gene3D" id="1.10.1470.10">
    <property type="entry name" value="YjbJ"/>
    <property type="match status" value="1"/>
</dbReference>
<evidence type="ECO:0000313" key="2">
    <source>
        <dbReference type="Proteomes" id="UP001600109"/>
    </source>
</evidence>
<gene>
    <name evidence="1" type="ORF">ACFX5E_03965</name>
</gene>
<evidence type="ECO:0000313" key="1">
    <source>
        <dbReference type="EMBL" id="MFE3867230.1"/>
    </source>
</evidence>
<dbReference type="SUPFAM" id="SSF69047">
    <property type="entry name" value="Hypothetical protein YjbJ"/>
    <property type="match status" value="1"/>
</dbReference>
<sequence length="61" mass="7098">MNTEESKGNWDEQKNKLKQKFAALTDNDMLFKDGTKEEMIAKLQKKLGKTREELIKIIEGL</sequence>
<dbReference type="InterPro" id="IPR036629">
    <property type="entry name" value="YjbJ_sf"/>
</dbReference>
<comment type="caution">
    <text evidence="1">The sequence shown here is derived from an EMBL/GenBank/DDBJ whole genome shotgun (WGS) entry which is preliminary data.</text>
</comment>
<protein>
    <submittedName>
        <fullName evidence="1">CsbD family protein</fullName>
    </submittedName>
</protein>
<proteinExistence type="predicted"/>
<keyword evidence="2" id="KW-1185">Reference proteome</keyword>
<dbReference type="EMBL" id="JBHZPZ010000003">
    <property type="protein sequence ID" value="MFE3867230.1"/>
    <property type="molecule type" value="Genomic_DNA"/>
</dbReference>
<reference evidence="1 2" key="1">
    <citation type="submission" date="2024-06" db="EMBL/GenBank/DDBJ databases">
        <title>Flavobacterium spp. isolated from glacier.</title>
        <authorList>
            <person name="Han D."/>
        </authorList>
    </citation>
    <scope>NUCLEOTIDE SEQUENCE [LARGE SCALE GENOMIC DNA]</scope>
    <source>
        <strain evidence="1 2">LS2P90</strain>
    </source>
</reference>
<name>A0ABW6HUE7_9FLAO</name>
<accession>A0ABW6HUE7</accession>
<organism evidence="1 2">
    <name type="scientific">Flavobacterium xylosi</name>
    <dbReference type="NCBI Taxonomy" id="3230415"/>
    <lineage>
        <taxon>Bacteria</taxon>
        <taxon>Pseudomonadati</taxon>
        <taxon>Bacteroidota</taxon>
        <taxon>Flavobacteriia</taxon>
        <taxon>Flavobacteriales</taxon>
        <taxon>Flavobacteriaceae</taxon>
        <taxon>Flavobacterium</taxon>
    </lineage>
</organism>